<gene>
    <name evidence="3" type="ORF">E2L05_19850</name>
</gene>
<feature type="region of interest" description="Disordered" evidence="1">
    <location>
        <begin position="1"/>
        <end position="31"/>
    </location>
</feature>
<evidence type="ECO:0000313" key="4">
    <source>
        <dbReference type="Proteomes" id="UP000294562"/>
    </source>
</evidence>
<protein>
    <submittedName>
        <fullName evidence="3">DUF3320 domain-containing protein</fullName>
    </submittedName>
</protein>
<dbReference type="Pfam" id="PF11784">
    <property type="entry name" value="DUF3320"/>
    <property type="match status" value="1"/>
</dbReference>
<accession>A0A4R6AGW8</accession>
<dbReference type="InterPro" id="IPR021754">
    <property type="entry name" value="DUF3320"/>
</dbReference>
<proteinExistence type="predicted"/>
<organism evidence="3 4">
    <name type="scientific">Meridianimarinicoccus aquatilis</name>
    <dbReference type="NCBI Taxonomy" id="2552766"/>
    <lineage>
        <taxon>Bacteria</taxon>
        <taxon>Pseudomonadati</taxon>
        <taxon>Pseudomonadota</taxon>
        <taxon>Alphaproteobacteria</taxon>
        <taxon>Rhodobacterales</taxon>
        <taxon>Paracoccaceae</taxon>
        <taxon>Meridianimarinicoccus</taxon>
    </lineage>
</organism>
<feature type="region of interest" description="Disordered" evidence="1">
    <location>
        <begin position="44"/>
        <end position="87"/>
    </location>
</feature>
<comment type="caution">
    <text evidence="3">The sequence shown here is derived from an EMBL/GenBank/DDBJ whole genome shotgun (WGS) entry which is preliminary data.</text>
</comment>
<evidence type="ECO:0000313" key="3">
    <source>
        <dbReference type="EMBL" id="TDL81708.1"/>
    </source>
</evidence>
<evidence type="ECO:0000259" key="2">
    <source>
        <dbReference type="Pfam" id="PF11784"/>
    </source>
</evidence>
<dbReference type="EMBL" id="SMZO01000096">
    <property type="protein sequence ID" value="TDL81708.1"/>
    <property type="molecule type" value="Genomic_DNA"/>
</dbReference>
<dbReference type="AlphaFoldDB" id="A0A4R6AGW8"/>
<dbReference type="Proteomes" id="UP000294562">
    <property type="component" value="Unassembled WGS sequence"/>
</dbReference>
<feature type="domain" description="DUF3320" evidence="2">
    <location>
        <begin position="89"/>
        <end position="134"/>
    </location>
</feature>
<reference evidence="3 4" key="1">
    <citation type="submission" date="2019-03" db="EMBL/GenBank/DDBJ databases">
        <title>Rhodobacteraceae bacterium SM1902, a new member of the family Rhodobacteraceae isolated from Yantai.</title>
        <authorList>
            <person name="Sun Y."/>
        </authorList>
    </citation>
    <scope>NUCLEOTIDE SEQUENCE [LARGE SCALE GENOMIC DNA]</scope>
    <source>
        <strain evidence="3 4">SM1902</strain>
    </source>
</reference>
<feature type="compositionally biased region" description="Polar residues" evidence="1">
    <location>
        <begin position="65"/>
        <end position="74"/>
    </location>
</feature>
<keyword evidence="4" id="KW-1185">Reference proteome</keyword>
<feature type="compositionally biased region" description="Basic residues" evidence="1">
    <location>
        <begin position="1"/>
        <end position="17"/>
    </location>
</feature>
<dbReference type="OrthoDB" id="9757917at2"/>
<name>A0A4R6AGW8_9RHOB</name>
<evidence type="ECO:0000256" key="1">
    <source>
        <dbReference type="SAM" id="MobiDB-lite"/>
    </source>
</evidence>
<dbReference type="RefSeq" id="WP_133344719.1">
    <property type="nucleotide sequence ID" value="NZ_SMZO01000096.1"/>
</dbReference>
<feature type="compositionally biased region" description="Basic and acidic residues" evidence="1">
    <location>
        <begin position="44"/>
        <end position="59"/>
    </location>
</feature>
<sequence length="241" mass="26750">MMKPKHKTSRAQRKKHATAAQASDQRKRAQGLVRVGVWVPAADARDFKDRARASTEQHLAKRTLSRQPQSTMPGNTAPEKETQVAPSTFHDLSHRPVLIETARQIVAAEGPILSKRLTNRIARAQGFAKTGCTILETLSHVIDALGNKTAIGEHEWIIWPVGQDPVGVMSFRSLQIAGEKRTWKEVPLPEKLGLVRECAQTSPGGVPKAVAERLGYRRVTASFKLEIEDLEKRMAQMEKEA</sequence>